<keyword evidence="2" id="KW-0732">Signal</keyword>
<dbReference type="InterPro" id="IPR001611">
    <property type="entry name" value="Leu-rich_rpt"/>
</dbReference>
<keyword evidence="6" id="KW-1185">Reference proteome</keyword>
<organism evidence="5 6">
    <name type="scientific">Orchesella cincta</name>
    <name type="common">Springtail</name>
    <name type="synonym">Podura cincta</name>
    <dbReference type="NCBI Taxonomy" id="48709"/>
    <lineage>
        <taxon>Eukaryota</taxon>
        <taxon>Metazoa</taxon>
        <taxon>Ecdysozoa</taxon>
        <taxon>Arthropoda</taxon>
        <taxon>Hexapoda</taxon>
        <taxon>Collembola</taxon>
        <taxon>Entomobryomorpha</taxon>
        <taxon>Entomobryoidea</taxon>
        <taxon>Orchesellidae</taxon>
        <taxon>Orchesellinae</taxon>
        <taxon>Orchesella</taxon>
    </lineage>
</organism>
<keyword evidence="3" id="KW-0677">Repeat</keyword>
<dbReference type="SUPFAM" id="SSF52058">
    <property type="entry name" value="L domain-like"/>
    <property type="match status" value="1"/>
</dbReference>
<name>A0A1D2N0N2_ORCCI</name>
<evidence type="ECO:0000313" key="5">
    <source>
        <dbReference type="EMBL" id="ODM98771.1"/>
    </source>
</evidence>
<dbReference type="Pfam" id="PF13855">
    <property type="entry name" value="LRR_8"/>
    <property type="match status" value="2"/>
</dbReference>
<evidence type="ECO:0000256" key="2">
    <source>
        <dbReference type="ARBA" id="ARBA00022729"/>
    </source>
</evidence>
<dbReference type="InterPro" id="IPR000483">
    <property type="entry name" value="Cys-rich_flank_reg_C"/>
</dbReference>
<dbReference type="AlphaFoldDB" id="A0A1D2N0N2"/>
<reference evidence="5 6" key="1">
    <citation type="journal article" date="2016" name="Genome Biol. Evol.">
        <title>Gene Family Evolution Reflects Adaptation to Soil Environmental Stressors in the Genome of the Collembolan Orchesella cincta.</title>
        <authorList>
            <person name="Faddeeva-Vakhrusheva A."/>
            <person name="Derks M.F."/>
            <person name="Anvar S.Y."/>
            <person name="Agamennone V."/>
            <person name="Suring W."/>
            <person name="Smit S."/>
            <person name="van Straalen N.M."/>
            <person name="Roelofs D."/>
        </authorList>
    </citation>
    <scope>NUCLEOTIDE SEQUENCE [LARGE SCALE GENOMIC DNA]</scope>
    <source>
        <tissue evidence="5">Mixed pool</tissue>
    </source>
</reference>
<dbReference type="PANTHER" id="PTHR24366:SF136">
    <property type="entry name" value="KEKKON 1, ISOFORM B"/>
    <property type="match status" value="1"/>
</dbReference>
<keyword evidence="1" id="KW-0433">Leucine-rich repeat</keyword>
<dbReference type="PROSITE" id="PS51450">
    <property type="entry name" value="LRR"/>
    <property type="match status" value="1"/>
</dbReference>
<dbReference type="Gene3D" id="3.80.10.10">
    <property type="entry name" value="Ribonuclease Inhibitor"/>
    <property type="match status" value="2"/>
</dbReference>
<dbReference type="OrthoDB" id="643377at2759"/>
<protein>
    <submittedName>
        <fullName evidence="5">Slit 2 protein</fullName>
    </submittedName>
</protein>
<dbReference type="STRING" id="48709.A0A1D2N0N2"/>
<dbReference type="SMART" id="SM00369">
    <property type="entry name" value="LRR_TYP"/>
    <property type="match status" value="6"/>
</dbReference>
<accession>A0A1D2N0N2</accession>
<dbReference type="EMBL" id="LJIJ01000324">
    <property type="protein sequence ID" value="ODM98771.1"/>
    <property type="molecule type" value="Genomic_DNA"/>
</dbReference>
<evidence type="ECO:0000313" key="6">
    <source>
        <dbReference type="Proteomes" id="UP000094527"/>
    </source>
</evidence>
<gene>
    <name evidence="5" type="ORF">Ocin01_07909</name>
</gene>
<evidence type="ECO:0000256" key="3">
    <source>
        <dbReference type="ARBA" id="ARBA00022737"/>
    </source>
</evidence>
<dbReference type="SMART" id="SM00082">
    <property type="entry name" value="LRRCT"/>
    <property type="match status" value="1"/>
</dbReference>
<dbReference type="InterPro" id="IPR003591">
    <property type="entry name" value="Leu-rich_rpt_typical-subtyp"/>
</dbReference>
<evidence type="ECO:0000256" key="1">
    <source>
        <dbReference type="ARBA" id="ARBA00022614"/>
    </source>
</evidence>
<dbReference type="Proteomes" id="UP000094527">
    <property type="component" value="Unassembled WGS sequence"/>
</dbReference>
<sequence length="218" mass="24466">MPDVECKNQALETLPDSIDPETQVLDISGNKLGFLPQDAFRRAGLLNLQRIHVRNSRLTQIDPGAFNELKNLVEIDLGDNLLTSVPSLALRATPFLRDLNLAGNPIQRIPKGGFEYVPQLVKLDLSRCQLVEIDPQAFAHLKLLESLKISSNRLTTLNNNTVKSLAQLHAMELHDNPWDCDCRLRDLKLWIENENIPHPVSPSCRTPNRLTGNDSVQV</sequence>
<dbReference type="InterPro" id="IPR032675">
    <property type="entry name" value="LRR_dom_sf"/>
</dbReference>
<comment type="caution">
    <text evidence="5">The sequence shown here is derived from an EMBL/GenBank/DDBJ whole genome shotgun (WGS) entry which is preliminary data.</text>
</comment>
<evidence type="ECO:0000259" key="4">
    <source>
        <dbReference type="SMART" id="SM00082"/>
    </source>
</evidence>
<dbReference type="PANTHER" id="PTHR24366">
    <property type="entry name" value="IG(IMMUNOGLOBULIN) AND LRR(LEUCINE RICH REPEAT) DOMAINS"/>
    <property type="match status" value="1"/>
</dbReference>
<dbReference type="FunFam" id="3.80.10.10:FF:000082">
    <property type="entry name" value="Leucine-rich repeat-containing 24"/>
    <property type="match status" value="1"/>
</dbReference>
<proteinExistence type="predicted"/>
<dbReference type="OMA" id="YICNIED"/>
<feature type="domain" description="LRRCT" evidence="4">
    <location>
        <begin position="176"/>
        <end position="217"/>
    </location>
</feature>